<accession>A0A6J7M7U6</accession>
<dbReference type="GO" id="GO:0004341">
    <property type="term" value="F:gluconolactonase activity"/>
    <property type="evidence" value="ECO:0007669"/>
    <property type="project" value="TreeGrafter"/>
</dbReference>
<gene>
    <name evidence="3" type="ORF">UFOPK3772_03563</name>
</gene>
<dbReference type="Pfam" id="PF08450">
    <property type="entry name" value="SGL"/>
    <property type="match status" value="1"/>
</dbReference>
<dbReference type="InterPro" id="IPR005511">
    <property type="entry name" value="SMP-30"/>
</dbReference>
<dbReference type="EMBL" id="CAFBNE010000232">
    <property type="protein sequence ID" value="CAB4973634.1"/>
    <property type="molecule type" value="Genomic_DNA"/>
</dbReference>
<organism evidence="3">
    <name type="scientific">freshwater metagenome</name>
    <dbReference type="NCBI Taxonomy" id="449393"/>
    <lineage>
        <taxon>unclassified sequences</taxon>
        <taxon>metagenomes</taxon>
        <taxon>ecological metagenomes</taxon>
    </lineage>
</organism>
<dbReference type="GO" id="GO:0005509">
    <property type="term" value="F:calcium ion binding"/>
    <property type="evidence" value="ECO:0007669"/>
    <property type="project" value="TreeGrafter"/>
</dbReference>
<dbReference type="PRINTS" id="PR01790">
    <property type="entry name" value="SMP30FAMILY"/>
</dbReference>
<dbReference type="PANTHER" id="PTHR10907">
    <property type="entry name" value="REGUCALCIN"/>
    <property type="match status" value="1"/>
</dbReference>
<dbReference type="PANTHER" id="PTHR10907:SF47">
    <property type="entry name" value="REGUCALCIN"/>
    <property type="match status" value="1"/>
</dbReference>
<feature type="domain" description="SMP-30/Gluconolactonase/LRE-like region" evidence="2">
    <location>
        <begin position="14"/>
        <end position="260"/>
    </location>
</feature>
<dbReference type="AlphaFoldDB" id="A0A6J7M7U6"/>
<sequence>MATVVRAIGPRAILGESPLWDDRSGNLIWVDVDGRQVHRWHWASELVESVTTVGRPGSIALTPDPDTLVLASEQRIGLLHWPSGEVVWKVSLPIIHPTVRLNDGRVSPSGDFWVGTMHVPASDRKFIGGLYRVHPDWTWDLIVDRVGVANGLACTPLGMQWADTLLGRCWLADDDLVARKPMISGQGAPLIDFQASNLAGGPDGACIDQAGGTWIACVHGSTLARFEGGTLTEQHELPVRRPTCPTFGGPDLTTMFITTIGGGGNYPVFDDEPDAGRVLVVESQSRGVPERIFCVGLG</sequence>
<dbReference type="InterPro" id="IPR013658">
    <property type="entry name" value="SGL"/>
</dbReference>
<evidence type="ECO:0000259" key="2">
    <source>
        <dbReference type="Pfam" id="PF08450"/>
    </source>
</evidence>
<dbReference type="GO" id="GO:0019853">
    <property type="term" value="P:L-ascorbic acid biosynthetic process"/>
    <property type="evidence" value="ECO:0007669"/>
    <property type="project" value="TreeGrafter"/>
</dbReference>
<evidence type="ECO:0000313" key="3">
    <source>
        <dbReference type="EMBL" id="CAB4973634.1"/>
    </source>
</evidence>
<dbReference type="InterPro" id="IPR011042">
    <property type="entry name" value="6-blade_b-propeller_TolB-like"/>
</dbReference>
<comment type="similarity">
    <text evidence="1">Belongs to the SMP-30/CGR1 family.</text>
</comment>
<proteinExistence type="inferred from homology"/>
<dbReference type="Gene3D" id="2.120.10.30">
    <property type="entry name" value="TolB, C-terminal domain"/>
    <property type="match status" value="1"/>
</dbReference>
<dbReference type="SUPFAM" id="SSF63829">
    <property type="entry name" value="Calcium-dependent phosphotriesterase"/>
    <property type="match status" value="1"/>
</dbReference>
<protein>
    <submittedName>
        <fullName evidence="3">Unannotated protein</fullName>
    </submittedName>
</protein>
<evidence type="ECO:0000256" key="1">
    <source>
        <dbReference type="ARBA" id="ARBA00008853"/>
    </source>
</evidence>
<name>A0A6J7M7U6_9ZZZZ</name>
<reference evidence="3" key="1">
    <citation type="submission" date="2020-05" db="EMBL/GenBank/DDBJ databases">
        <authorList>
            <person name="Chiriac C."/>
            <person name="Salcher M."/>
            <person name="Ghai R."/>
            <person name="Kavagutti S V."/>
        </authorList>
    </citation>
    <scope>NUCLEOTIDE SEQUENCE</scope>
</reference>